<keyword evidence="2" id="KW-1185">Reference proteome</keyword>
<gene>
    <name evidence="1" type="ORF">MYCTH_2304202</name>
</gene>
<evidence type="ECO:0000313" key="1">
    <source>
        <dbReference type="EMBL" id="AEO57705.1"/>
    </source>
</evidence>
<dbReference type="EMBL" id="CP003004">
    <property type="protein sequence ID" value="AEO57705.1"/>
    <property type="molecule type" value="Genomic_DNA"/>
</dbReference>
<dbReference type="KEGG" id="mtm:MYCTH_2304202"/>
<dbReference type="GeneID" id="11507576"/>
<dbReference type="RefSeq" id="XP_003662950.1">
    <property type="nucleotide sequence ID" value="XM_003662902.1"/>
</dbReference>
<reference evidence="1 2" key="1">
    <citation type="journal article" date="2011" name="Nat. Biotechnol.">
        <title>Comparative genomic analysis of the thermophilic biomass-degrading fungi Myceliophthora thermophila and Thielavia terrestris.</title>
        <authorList>
            <person name="Berka R.M."/>
            <person name="Grigoriev I.V."/>
            <person name="Otillar R."/>
            <person name="Salamov A."/>
            <person name="Grimwood J."/>
            <person name="Reid I."/>
            <person name="Ishmael N."/>
            <person name="John T."/>
            <person name="Darmond C."/>
            <person name="Moisan M.-C."/>
            <person name="Henrissat B."/>
            <person name="Coutinho P.M."/>
            <person name="Lombard V."/>
            <person name="Natvig D.O."/>
            <person name="Lindquist E."/>
            <person name="Schmutz J."/>
            <person name="Lucas S."/>
            <person name="Harris P."/>
            <person name="Powlowski J."/>
            <person name="Bellemare A."/>
            <person name="Taylor D."/>
            <person name="Butler G."/>
            <person name="de Vries R.P."/>
            <person name="Allijn I.E."/>
            <person name="van den Brink J."/>
            <person name="Ushinsky S."/>
            <person name="Storms R."/>
            <person name="Powell A.J."/>
            <person name="Paulsen I.T."/>
            <person name="Elbourne L.D.H."/>
            <person name="Baker S.E."/>
            <person name="Magnuson J."/>
            <person name="LaBoissiere S."/>
            <person name="Clutterbuck A.J."/>
            <person name="Martinez D."/>
            <person name="Wogulis M."/>
            <person name="de Leon A.L."/>
            <person name="Rey M.W."/>
            <person name="Tsang A."/>
        </authorList>
    </citation>
    <scope>NUCLEOTIDE SEQUENCE [LARGE SCALE GENOMIC DNA]</scope>
    <source>
        <strain evidence="2">ATCC 42464 / BCRC 31852 / DSM 1799</strain>
    </source>
</reference>
<dbReference type="Proteomes" id="UP000007322">
    <property type="component" value="Chromosome 3"/>
</dbReference>
<dbReference type="InParanoid" id="G2QEC2"/>
<organism evidence="1 2">
    <name type="scientific">Thermothelomyces thermophilus (strain ATCC 42464 / BCRC 31852 / DSM 1799)</name>
    <name type="common">Sporotrichum thermophile</name>
    <dbReference type="NCBI Taxonomy" id="573729"/>
    <lineage>
        <taxon>Eukaryota</taxon>
        <taxon>Fungi</taxon>
        <taxon>Dikarya</taxon>
        <taxon>Ascomycota</taxon>
        <taxon>Pezizomycotina</taxon>
        <taxon>Sordariomycetes</taxon>
        <taxon>Sordariomycetidae</taxon>
        <taxon>Sordariales</taxon>
        <taxon>Chaetomiaceae</taxon>
        <taxon>Thermothelomyces</taxon>
    </lineage>
</organism>
<sequence>MGKRSLSNYTVQYRVCICLYAVLRRAARAHVPTFSSPPGSVLSAQKTGKEYLVYDVASRKGRQGDHVQEGRSVTSHSKADSTLYYGYNGLTPGPVRRRQLDMGNKPGTNRYRVTHATTRRRASQLAVCQKTIQQLAAVVASATGMARSGAHVWPDFLASDLQLLSCRPTHTYIQDRTSCSGEEYYSVPWCFLATVLPVDAYTECSATGDIYPLTPALPSWGIIWGDKGKFGRKASTDTSIDLGWHAAEKSGTNGAALKTISIRQPATVVAWAI</sequence>
<proteinExistence type="predicted"/>
<dbReference type="HOGENOM" id="CLU_1020082_0_0_1"/>
<name>G2QEC2_THET4</name>
<protein>
    <submittedName>
        <fullName evidence="1">Uncharacterized protein</fullName>
    </submittedName>
</protein>
<accession>G2QEC2</accession>
<dbReference type="AlphaFoldDB" id="G2QEC2"/>
<evidence type="ECO:0000313" key="2">
    <source>
        <dbReference type="Proteomes" id="UP000007322"/>
    </source>
</evidence>
<dbReference type="VEuPathDB" id="FungiDB:MYCTH_2304202"/>